<keyword evidence="5" id="KW-0186">Copper</keyword>
<dbReference type="InterPro" id="IPR028460">
    <property type="entry name" value="Tbh/DBH"/>
</dbReference>
<protein>
    <recommendedName>
        <fullName evidence="10">DOMON domain-containing protein</fullName>
    </recommendedName>
</protein>
<comment type="similarity">
    <text evidence="2">Belongs to the copper type II ascorbate-dependent monooxygenase family.</text>
</comment>
<evidence type="ECO:0000256" key="3">
    <source>
        <dbReference type="ARBA" id="ARBA00022723"/>
    </source>
</evidence>
<evidence type="ECO:0000256" key="1">
    <source>
        <dbReference type="ARBA" id="ARBA00001973"/>
    </source>
</evidence>
<dbReference type="GO" id="GO:0006589">
    <property type="term" value="P:octopamine biosynthetic process"/>
    <property type="evidence" value="ECO:0007669"/>
    <property type="project" value="TreeGrafter"/>
</dbReference>
<sequence length="691" mass="78714">MFGSRESMRSSELFVVLCVLFAGVQVAEESVIGENRTERDDRGQVKLLKWTHSVWLGEALTSPRLYWNPKKSYVEFKIEANTIGGIVLSFNDDDLILLWVDDVTGKAHIEDYHFGNDSRSAVRDVEESYHLVGGEQNTTHTQIAFRRPWNTCDRNDALLGSDTLFVNWSIHPHDEMLPNLFREDPDELSGVFYGEKSLLLKVPTQPQIPRGPHIHQWDVLMRNVVIDEKTTNKYWCKVFRTPPLPPRKSHIVAYEPMILSNFSNLIHHMILYECDAPPGFLDSYASSKHNGAHCYSSEMPNDWYTCVAPVAIWVVGGEQKVLPDHIGLPIGPRQTYFMLEIHYNNPDRRRAIDNSGFRLYHTEELRTFDAGVMYTGVTVTPLYLLPPDQEKYRSVGLCNDVCTSKVFPPMGIKIVSVLLHSHQSSRAMRLRHIRGNTELPHIVENNKFDVNYQVDRTLEQEVVVFPTDHLITECNYNTIDKKNPSMGTNSPREEICSSFALYYPRTDLASCHSMSPVRYFFKALGIKSFYNFTMDDIEKYVLKSGPLSSLGSPISPLSPFPVPNSVDLNSRIVNTGDDNVLLKLVISEPYEFKDRNLSSHLASLPWSDTLFTESFESSLAQGFKIVFCRLRNNQLAIVPNIESFPKFDELPPEVAEDCIQPNYLEANSASAGLSLLLIPIHLIYTVYLCVY</sequence>
<dbReference type="GO" id="GO:0030667">
    <property type="term" value="C:secretory granule membrane"/>
    <property type="evidence" value="ECO:0007669"/>
    <property type="project" value="TreeGrafter"/>
</dbReference>
<gene>
    <name evidence="11" type="ORF">PYX00_002987</name>
</gene>
<dbReference type="GO" id="GO:0004500">
    <property type="term" value="F:dopamine beta-monooxygenase activity"/>
    <property type="evidence" value="ECO:0007669"/>
    <property type="project" value="InterPro"/>
</dbReference>
<dbReference type="GO" id="GO:0005507">
    <property type="term" value="F:copper ion binding"/>
    <property type="evidence" value="ECO:0007669"/>
    <property type="project" value="InterPro"/>
</dbReference>
<name>A0AAW2HZ34_9NEOP</name>
<feature type="signal peptide" evidence="9">
    <location>
        <begin position="1"/>
        <end position="26"/>
    </location>
</feature>
<reference evidence="11" key="1">
    <citation type="journal article" date="2024" name="Gigascience">
        <title>Chromosome-level genome of the poultry shaft louse Menopon gallinae provides insight into the host-switching and adaptive evolution of parasitic lice.</title>
        <authorList>
            <person name="Xu Y."/>
            <person name="Ma L."/>
            <person name="Liu S."/>
            <person name="Liang Y."/>
            <person name="Liu Q."/>
            <person name="He Z."/>
            <person name="Tian L."/>
            <person name="Duan Y."/>
            <person name="Cai W."/>
            <person name="Li H."/>
            <person name="Song F."/>
        </authorList>
    </citation>
    <scope>NUCLEOTIDE SEQUENCE</scope>
    <source>
        <strain evidence="11">Cailab_2023a</strain>
    </source>
</reference>
<dbReference type="InterPro" id="IPR000323">
    <property type="entry name" value="Cu2_ascorb_mOase_N"/>
</dbReference>
<dbReference type="InterPro" id="IPR014784">
    <property type="entry name" value="Cu2_ascorb_mOase-like_C"/>
</dbReference>
<dbReference type="Pfam" id="PF03712">
    <property type="entry name" value="Cu2_monoox_C"/>
    <property type="match status" value="1"/>
</dbReference>
<keyword evidence="3" id="KW-0479">Metal-binding</keyword>
<evidence type="ECO:0000256" key="9">
    <source>
        <dbReference type="SAM" id="SignalP"/>
    </source>
</evidence>
<dbReference type="Gene3D" id="2.60.120.310">
    <property type="entry name" value="Copper type II, ascorbate-dependent monooxygenase, N-terminal domain"/>
    <property type="match status" value="1"/>
</dbReference>
<dbReference type="FunFam" id="2.60.120.310:FF:000004">
    <property type="entry name" value="DBH-like monooxygenase protein 1"/>
    <property type="match status" value="1"/>
</dbReference>
<evidence type="ECO:0000256" key="7">
    <source>
        <dbReference type="ARBA" id="ARBA00023157"/>
    </source>
</evidence>
<keyword evidence="4" id="KW-0560">Oxidoreductase</keyword>
<dbReference type="InterPro" id="IPR036939">
    <property type="entry name" value="Cu2_ascorb_mOase_N_sf"/>
</dbReference>
<dbReference type="PRINTS" id="PR00767">
    <property type="entry name" value="DBMONOXGNASE"/>
</dbReference>
<evidence type="ECO:0000259" key="10">
    <source>
        <dbReference type="PROSITE" id="PS50836"/>
    </source>
</evidence>
<dbReference type="Pfam" id="PF01082">
    <property type="entry name" value="Cu2_monooxygen"/>
    <property type="match status" value="1"/>
</dbReference>
<evidence type="ECO:0000256" key="8">
    <source>
        <dbReference type="ARBA" id="ARBA00023180"/>
    </source>
</evidence>
<dbReference type="GO" id="GO:0042421">
    <property type="term" value="P:norepinephrine biosynthetic process"/>
    <property type="evidence" value="ECO:0007669"/>
    <property type="project" value="TreeGrafter"/>
</dbReference>
<dbReference type="CDD" id="cd09631">
    <property type="entry name" value="DOMON_DOH"/>
    <property type="match status" value="1"/>
</dbReference>
<dbReference type="InterPro" id="IPR000945">
    <property type="entry name" value="DBH-like"/>
</dbReference>
<evidence type="ECO:0000313" key="11">
    <source>
        <dbReference type="EMBL" id="KAL0274988.1"/>
    </source>
</evidence>
<keyword evidence="7" id="KW-1015">Disulfide bond</keyword>
<comment type="caution">
    <text evidence="11">The sequence shown here is derived from an EMBL/GenBank/DDBJ whole genome shotgun (WGS) entry which is preliminary data.</text>
</comment>
<dbReference type="GO" id="GO:0042420">
    <property type="term" value="P:dopamine catabolic process"/>
    <property type="evidence" value="ECO:0007669"/>
    <property type="project" value="TreeGrafter"/>
</dbReference>
<keyword evidence="8" id="KW-0325">Glycoprotein</keyword>
<evidence type="ECO:0000256" key="4">
    <source>
        <dbReference type="ARBA" id="ARBA00023002"/>
    </source>
</evidence>
<dbReference type="EMBL" id="JARGDH010000002">
    <property type="protein sequence ID" value="KAL0274988.1"/>
    <property type="molecule type" value="Genomic_DNA"/>
</dbReference>
<comment type="cofactor">
    <cofactor evidence="1">
        <name>Cu(2+)</name>
        <dbReference type="ChEBI" id="CHEBI:29036"/>
    </cofactor>
</comment>
<feature type="chain" id="PRO_5043833941" description="DOMON domain-containing protein" evidence="9">
    <location>
        <begin position="27"/>
        <end position="691"/>
    </location>
</feature>
<dbReference type="PANTHER" id="PTHR10157">
    <property type="entry name" value="DOPAMINE BETA HYDROXYLASE RELATED"/>
    <property type="match status" value="1"/>
</dbReference>
<dbReference type="AlphaFoldDB" id="A0AAW2HZ34"/>
<dbReference type="GO" id="GO:0005615">
    <property type="term" value="C:extracellular space"/>
    <property type="evidence" value="ECO:0007669"/>
    <property type="project" value="TreeGrafter"/>
</dbReference>
<accession>A0AAW2HZ34</accession>
<evidence type="ECO:0000256" key="5">
    <source>
        <dbReference type="ARBA" id="ARBA00023008"/>
    </source>
</evidence>
<feature type="domain" description="DOMON" evidence="10">
    <location>
        <begin position="44"/>
        <end position="171"/>
    </location>
</feature>
<dbReference type="InterPro" id="IPR045266">
    <property type="entry name" value="DOH_DOMON"/>
</dbReference>
<organism evidence="11">
    <name type="scientific">Menopon gallinae</name>
    <name type="common">poultry shaft louse</name>
    <dbReference type="NCBI Taxonomy" id="328185"/>
    <lineage>
        <taxon>Eukaryota</taxon>
        <taxon>Metazoa</taxon>
        <taxon>Ecdysozoa</taxon>
        <taxon>Arthropoda</taxon>
        <taxon>Hexapoda</taxon>
        <taxon>Insecta</taxon>
        <taxon>Pterygota</taxon>
        <taxon>Neoptera</taxon>
        <taxon>Paraneoptera</taxon>
        <taxon>Psocodea</taxon>
        <taxon>Troctomorpha</taxon>
        <taxon>Phthiraptera</taxon>
        <taxon>Amblycera</taxon>
        <taxon>Menoponidae</taxon>
        <taxon>Menopon</taxon>
    </lineage>
</organism>
<dbReference type="Pfam" id="PF03351">
    <property type="entry name" value="DOMON"/>
    <property type="match status" value="1"/>
</dbReference>
<dbReference type="PROSITE" id="PS50836">
    <property type="entry name" value="DOMON"/>
    <property type="match status" value="1"/>
</dbReference>
<dbReference type="InterPro" id="IPR008977">
    <property type="entry name" value="PHM/PNGase_F_dom_sf"/>
</dbReference>
<evidence type="ECO:0000256" key="2">
    <source>
        <dbReference type="ARBA" id="ARBA00010676"/>
    </source>
</evidence>
<dbReference type="PANTHER" id="PTHR10157:SF23">
    <property type="entry name" value="MOXD1 HOMOLOG 1"/>
    <property type="match status" value="1"/>
</dbReference>
<dbReference type="InterPro" id="IPR005018">
    <property type="entry name" value="DOMON_domain"/>
</dbReference>
<dbReference type="InterPro" id="IPR024548">
    <property type="entry name" value="Cu2_monoox_C"/>
</dbReference>
<dbReference type="SUPFAM" id="SSF49742">
    <property type="entry name" value="PHM/PNGase F"/>
    <property type="match status" value="2"/>
</dbReference>
<keyword evidence="6" id="KW-0503">Monooxygenase</keyword>
<keyword evidence="9" id="KW-0732">Signal</keyword>
<dbReference type="Gene3D" id="2.60.120.230">
    <property type="match status" value="1"/>
</dbReference>
<proteinExistence type="inferred from homology"/>
<evidence type="ECO:0000256" key="6">
    <source>
        <dbReference type="ARBA" id="ARBA00023033"/>
    </source>
</evidence>
<dbReference type="FunFam" id="2.60.120.230:FF:000001">
    <property type="entry name" value="Monooxygenase, DBH-like 1"/>
    <property type="match status" value="1"/>
</dbReference>